<dbReference type="InterPro" id="IPR005326">
    <property type="entry name" value="Plectin_eS10_N"/>
</dbReference>
<dbReference type="PANTHER" id="PTHR12146:SF0">
    <property type="entry name" value="RIBOSOMAL PROTEIN S10"/>
    <property type="match status" value="1"/>
</dbReference>
<evidence type="ECO:0000313" key="8">
    <source>
        <dbReference type="Proteomes" id="UP000030655"/>
    </source>
</evidence>
<feature type="domain" description="Plectin/eS10 N-terminal" evidence="6">
    <location>
        <begin position="10"/>
        <end position="81"/>
    </location>
</feature>
<reference evidence="7 8" key="2">
    <citation type="submission" date="2014-03" db="EMBL/GenBank/DDBJ databases">
        <title>The Genome Sequence of Anncaliia algerae insect isolate PRA339.</title>
        <authorList>
            <consortium name="The Broad Institute Genome Sequencing Platform"/>
            <consortium name="The Broad Institute Genome Sequencing Center for Infectious Disease"/>
            <person name="Cuomo C."/>
            <person name="Becnel J."/>
            <person name="Sanscrainte N."/>
            <person name="Walker B."/>
            <person name="Young S.K."/>
            <person name="Zeng Q."/>
            <person name="Gargeya S."/>
            <person name="Fitzgerald M."/>
            <person name="Haas B."/>
            <person name="Abouelleil A."/>
            <person name="Alvarado L."/>
            <person name="Arachchi H.M."/>
            <person name="Berlin A.M."/>
            <person name="Chapman S.B."/>
            <person name="Dewar J."/>
            <person name="Goldberg J."/>
            <person name="Griggs A."/>
            <person name="Gujja S."/>
            <person name="Hansen M."/>
            <person name="Howarth C."/>
            <person name="Imamovic A."/>
            <person name="Larimer J."/>
            <person name="McCowan C."/>
            <person name="Murphy C."/>
            <person name="Neiman D."/>
            <person name="Pearson M."/>
            <person name="Priest M."/>
            <person name="Roberts A."/>
            <person name="Saif S."/>
            <person name="Shea T."/>
            <person name="Sisk P."/>
            <person name="Sykes S."/>
            <person name="Wortman J."/>
            <person name="Nusbaum C."/>
            <person name="Birren B."/>
        </authorList>
    </citation>
    <scope>NUCLEOTIDE SEQUENCE [LARGE SCALE GENOMIC DNA]</scope>
    <source>
        <strain evidence="7 8">PRA339</strain>
    </source>
</reference>
<keyword evidence="4" id="KW-0689">Ribosomal protein</keyword>
<keyword evidence="5" id="KW-0687">Ribonucleoprotein</keyword>
<dbReference type="GO" id="GO:0003723">
    <property type="term" value="F:RNA binding"/>
    <property type="evidence" value="ECO:0007669"/>
    <property type="project" value="TreeGrafter"/>
</dbReference>
<dbReference type="VEuPathDB" id="MicrosporidiaDB:H312_01293"/>
<name>A0A059F2F8_9MICR</name>
<dbReference type="EMBL" id="KK365145">
    <property type="protein sequence ID" value="KCZ81297.1"/>
    <property type="molecule type" value="Genomic_DNA"/>
</dbReference>
<dbReference type="Proteomes" id="UP000030655">
    <property type="component" value="Unassembled WGS sequence"/>
</dbReference>
<comment type="subcellular location">
    <subcellularLocation>
        <location evidence="1">Cytoplasm</location>
    </subcellularLocation>
</comment>
<organism evidence="7 8">
    <name type="scientific">Anncaliia algerae PRA339</name>
    <dbReference type="NCBI Taxonomy" id="1288291"/>
    <lineage>
        <taxon>Eukaryota</taxon>
        <taxon>Fungi</taxon>
        <taxon>Fungi incertae sedis</taxon>
        <taxon>Microsporidia</taxon>
        <taxon>Tubulinosematoidea</taxon>
        <taxon>Tubulinosematidae</taxon>
        <taxon>Anncaliia</taxon>
    </lineage>
</organism>
<dbReference type="OrthoDB" id="5211809at2759"/>
<dbReference type="GO" id="GO:0003735">
    <property type="term" value="F:structural constituent of ribosome"/>
    <property type="evidence" value="ECO:0007669"/>
    <property type="project" value="TreeGrafter"/>
</dbReference>
<dbReference type="GO" id="GO:0022627">
    <property type="term" value="C:cytosolic small ribosomal subunit"/>
    <property type="evidence" value="ECO:0007669"/>
    <property type="project" value="TreeGrafter"/>
</dbReference>
<evidence type="ECO:0000256" key="3">
    <source>
        <dbReference type="ARBA" id="ARBA00022490"/>
    </source>
</evidence>
<evidence type="ECO:0000256" key="2">
    <source>
        <dbReference type="ARBA" id="ARBA00007278"/>
    </source>
</evidence>
<accession>A0A059F2F8</accession>
<dbReference type="HOGENOM" id="CLU_2359720_0_0_1"/>
<dbReference type="Pfam" id="PF03501">
    <property type="entry name" value="S10_plectin"/>
    <property type="match status" value="1"/>
</dbReference>
<dbReference type="InterPro" id="IPR036388">
    <property type="entry name" value="WH-like_DNA-bd_sf"/>
</dbReference>
<protein>
    <recommendedName>
        <fullName evidence="6">Plectin/eS10 N-terminal domain-containing protein</fullName>
    </recommendedName>
</protein>
<keyword evidence="3" id="KW-0963">Cytoplasm</keyword>
<dbReference type="STRING" id="1288291.A0A059F2F8"/>
<evidence type="ECO:0000313" key="7">
    <source>
        <dbReference type="EMBL" id="KCZ81297.1"/>
    </source>
</evidence>
<dbReference type="InterPro" id="IPR037447">
    <property type="entry name" value="Ribosomal_eS10"/>
</dbReference>
<gene>
    <name evidence="7" type="ORF">H312_01293</name>
</gene>
<keyword evidence="8" id="KW-1185">Reference proteome</keyword>
<proteinExistence type="inferred from homology"/>
<dbReference type="Gene3D" id="1.10.10.10">
    <property type="entry name" value="Winged helix-like DNA-binding domain superfamily/Winged helix DNA-binding domain"/>
    <property type="match status" value="1"/>
</dbReference>
<sequence length="104" mass="11913">MRRIKTEHILLMKKHLAEKNGIVVEDIVKGNHPVLNIPNLDVMCFCKSLEGKGMAKKTHVWKHSFYTLTKEGIIKLREELSYDVVLSVNLEQTANLNEETAIIN</sequence>
<dbReference type="AlphaFoldDB" id="A0A059F2F8"/>
<evidence type="ECO:0000256" key="4">
    <source>
        <dbReference type="ARBA" id="ARBA00022980"/>
    </source>
</evidence>
<evidence type="ECO:0000256" key="5">
    <source>
        <dbReference type="ARBA" id="ARBA00023274"/>
    </source>
</evidence>
<evidence type="ECO:0000256" key="1">
    <source>
        <dbReference type="ARBA" id="ARBA00004496"/>
    </source>
</evidence>
<dbReference type="PANTHER" id="PTHR12146">
    <property type="entry name" value="40S RIBOSOMAL PROTEIN S10"/>
    <property type="match status" value="1"/>
</dbReference>
<comment type="similarity">
    <text evidence="2">Belongs to the eukaryotic ribosomal protein eS10 family.</text>
</comment>
<reference evidence="8" key="1">
    <citation type="submission" date="2013-02" db="EMBL/GenBank/DDBJ databases">
        <authorList>
            <consortium name="The Broad Institute Genome Sequencing Platform"/>
            <person name="Cuomo C."/>
            <person name="Becnel J."/>
            <person name="Sanscrainte N."/>
            <person name="Walker B."/>
            <person name="Young S.K."/>
            <person name="Zeng Q."/>
            <person name="Gargeya S."/>
            <person name="Fitzgerald M."/>
            <person name="Haas B."/>
            <person name="Abouelleil A."/>
            <person name="Alvarado L."/>
            <person name="Arachchi H.M."/>
            <person name="Berlin A.M."/>
            <person name="Chapman S.B."/>
            <person name="Dewar J."/>
            <person name="Goldberg J."/>
            <person name="Griggs A."/>
            <person name="Gujja S."/>
            <person name="Hansen M."/>
            <person name="Howarth C."/>
            <person name="Imamovic A."/>
            <person name="Larimer J."/>
            <person name="McCowan C."/>
            <person name="Murphy C."/>
            <person name="Neiman D."/>
            <person name="Pearson M."/>
            <person name="Priest M."/>
            <person name="Roberts A."/>
            <person name="Saif S."/>
            <person name="Shea T."/>
            <person name="Sisk P."/>
            <person name="Sykes S."/>
            <person name="Wortman J."/>
            <person name="Nusbaum C."/>
            <person name="Birren B."/>
        </authorList>
    </citation>
    <scope>NUCLEOTIDE SEQUENCE [LARGE SCALE GENOMIC DNA]</scope>
    <source>
        <strain evidence="8">PRA339</strain>
    </source>
</reference>
<evidence type="ECO:0000259" key="6">
    <source>
        <dbReference type="Pfam" id="PF03501"/>
    </source>
</evidence>